<evidence type="ECO:0000313" key="3">
    <source>
        <dbReference type="Proteomes" id="UP001551675"/>
    </source>
</evidence>
<dbReference type="RefSeq" id="WP_061253451.1">
    <property type="nucleotide sequence ID" value="NZ_JBFALK010000001.1"/>
</dbReference>
<dbReference type="Pfam" id="PF01944">
    <property type="entry name" value="SpoIIM"/>
    <property type="match status" value="1"/>
</dbReference>
<feature type="transmembrane region" description="Helical" evidence="1">
    <location>
        <begin position="102"/>
        <end position="122"/>
    </location>
</feature>
<dbReference type="InterPro" id="IPR002798">
    <property type="entry name" value="SpoIIM-like"/>
</dbReference>
<feature type="transmembrane region" description="Helical" evidence="1">
    <location>
        <begin position="287"/>
        <end position="306"/>
    </location>
</feature>
<organism evidence="2 3">
    <name type="scientific">Microtetraspora glauca</name>
    <dbReference type="NCBI Taxonomy" id="1996"/>
    <lineage>
        <taxon>Bacteria</taxon>
        <taxon>Bacillati</taxon>
        <taxon>Actinomycetota</taxon>
        <taxon>Actinomycetes</taxon>
        <taxon>Streptosporangiales</taxon>
        <taxon>Streptosporangiaceae</taxon>
        <taxon>Microtetraspora</taxon>
    </lineage>
</organism>
<proteinExistence type="predicted"/>
<dbReference type="PANTHER" id="PTHR35337:SF1">
    <property type="entry name" value="SLR1478 PROTEIN"/>
    <property type="match status" value="1"/>
</dbReference>
<name>A0ABV3G702_MICGL</name>
<feature type="transmembrane region" description="Helical" evidence="1">
    <location>
        <begin position="194"/>
        <end position="213"/>
    </location>
</feature>
<dbReference type="Proteomes" id="UP001551675">
    <property type="component" value="Unassembled WGS sequence"/>
</dbReference>
<comment type="caution">
    <text evidence="2">The sequence shown here is derived from an EMBL/GenBank/DDBJ whole genome shotgun (WGS) entry which is preliminary data.</text>
</comment>
<sequence>MDIDAFVAAHRPTWDRLDDLVRRRHRLDGAEVDELVELYQRAATHLSVVRSASTDAVLVGRLSSLVARARSAVTGAHTPAWREVVRFFTVSFPVVAYGARRWWLGATLASLAVAYVMGVWVAGDPAVQAVVGTPEEIKQLVEHDFADYYSENPAASFAGQVWINNAWVSAQVIISAIVLGLPIPYILWQNSANVGVIGGLMTAHGKADVFWGLILPHGLLELTAVFLAAGVGLRLGWTVIDPGPRRRGEALAEQGRAVMSVALGLVVVLLLSGLIEAGVTPSGLPTWARIGIGAAAEVLFLVYVAVFGRRAARAGETGDIEQAPDLAPTA</sequence>
<keyword evidence="1" id="KW-0472">Membrane</keyword>
<dbReference type="PANTHER" id="PTHR35337">
    <property type="entry name" value="SLR1478 PROTEIN"/>
    <property type="match status" value="1"/>
</dbReference>
<keyword evidence="1" id="KW-0812">Transmembrane</keyword>
<feature type="transmembrane region" description="Helical" evidence="1">
    <location>
        <begin position="257"/>
        <end position="275"/>
    </location>
</feature>
<gene>
    <name evidence="2" type="ORF">AB0I59_02160</name>
</gene>
<evidence type="ECO:0000313" key="2">
    <source>
        <dbReference type="EMBL" id="MEV0967413.1"/>
    </source>
</evidence>
<keyword evidence="1" id="KW-1133">Transmembrane helix</keyword>
<evidence type="ECO:0000256" key="1">
    <source>
        <dbReference type="SAM" id="Phobius"/>
    </source>
</evidence>
<feature type="transmembrane region" description="Helical" evidence="1">
    <location>
        <begin position="166"/>
        <end position="187"/>
    </location>
</feature>
<protein>
    <submittedName>
        <fullName evidence="2">Stage II sporulation protein M</fullName>
    </submittedName>
</protein>
<reference evidence="2 3" key="1">
    <citation type="submission" date="2024-06" db="EMBL/GenBank/DDBJ databases">
        <title>The Natural Products Discovery Center: Release of the First 8490 Sequenced Strains for Exploring Actinobacteria Biosynthetic Diversity.</title>
        <authorList>
            <person name="Kalkreuter E."/>
            <person name="Kautsar S.A."/>
            <person name="Yang D."/>
            <person name="Bader C.D."/>
            <person name="Teijaro C.N."/>
            <person name="Fluegel L."/>
            <person name="Davis C.M."/>
            <person name="Simpson J.R."/>
            <person name="Lauterbach L."/>
            <person name="Steele A.D."/>
            <person name="Gui C."/>
            <person name="Meng S."/>
            <person name="Li G."/>
            <person name="Viehrig K."/>
            <person name="Ye F."/>
            <person name="Su P."/>
            <person name="Kiefer A.F."/>
            <person name="Nichols A."/>
            <person name="Cepeda A.J."/>
            <person name="Yan W."/>
            <person name="Fan B."/>
            <person name="Jiang Y."/>
            <person name="Adhikari A."/>
            <person name="Zheng C.-J."/>
            <person name="Schuster L."/>
            <person name="Cowan T.M."/>
            <person name="Smanski M.J."/>
            <person name="Chevrette M.G."/>
            <person name="De Carvalho L.P.S."/>
            <person name="Shen B."/>
        </authorList>
    </citation>
    <scope>NUCLEOTIDE SEQUENCE [LARGE SCALE GENOMIC DNA]</scope>
    <source>
        <strain evidence="2 3">NPDC050100</strain>
    </source>
</reference>
<feature type="transmembrane region" description="Helical" evidence="1">
    <location>
        <begin position="219"/>
        <end position="237"/>
    </location>
</feature>
<keyword evidence="3" id="KW-1185">Reference proteome</keyword>
<accession>A0ABV3G702</accession>
<dbReference type="EMBL" id="JBFALK010000001">
    <property type="protein sequence ID" value="MEV0967413.1"/>
    <property type="molecule type" value="Genomic_DNA"/>
</dbReference>